<dbReference type="CDD" id="cd06849">
    <property type="entry name" value="lipoyl_domain"/>
    <property type="match status" value="1"/>
</dbReference>
<protein>
    <recommendedName>
        <fullName evidence="10">Dihydrolipoamide acetyltransferase component of pyruvate dehydrogenase complex</fullName>
        <ecNumber evidence="10">2.3.1.-</ecNumber>
    </recommendedName>
</protein>
<keyword evidence="7 10" id="KW-0012">Acyltransferase</keyword>
<evidence type="ECO:0000256" key="11">
    <source>
        <dbReference type="SAM" id="MobiDB-lite"/>
    </source>
</evidence>
<dbReference type="Pfam" id="PF00364">
    <property type="entry name" value="Biotin_lipoyl"/>
    <property type="match status" value="1"/>
</dbReference>
<evidence type="ECO:0000256" key="5">
    <source>
        <dbReference type="ARBA" id="ARBA00022737"/>
    </source>
</evidence>
<dbReference type="InterPro" id="IPR011053">
    <property type="entry name" value="Single_hybrid_motif"/>
</dbReference>
<dbReference type="InterPro" id="IPR004167">
    <property type="entry name" value="PSBD"/>
</dbReference>
<name>A0A2N6CZ30_9GAMM</name>
<dbReference type="Gene3D" id="4.10.320.10">
    <property type="entry name" value="E3-binding domain"/>
    <property type="match status" value="1"/>
</dbReference>
<comment type="function">
    <text evidence="8">The pyruvate dehydrogenase complex catalyzes the overall conversion of pyruvate to acetyl-CoA and CO(2). It contains multiple copies of three enzymatic components: pyruvate dehydrogenase (E1), dihydrolipoamide acetyltransferase (E2) and lipoamide dehydrogenase (E3).</text>
</comment>
<evidence type="ECO:0000256" key="10">
    <source>
        <dbReference type="RuleBase" id="RU003423"/>
    </source>
</evidence>
<dbReference type="SUPFAM" id="SSF51230">
    <property type="entry name" value="Single hybrid motif"/>
    <property type="match status" value="1"/>
</dbReference>
<dbReference type="FunFam" id="3.30.559.10:FF:000004">
    <property type="entry name" value="Acetyltransferase component of pyruvate dehydrogenase complex"/>
    <property type="match status" value="1"/>
</dbReference>
<evidence type="ECO:0000256" key="6">
    <source>
        <dbReference type="ARBA" id="ARBA00022823"/>
    </source>
</evidence>
<evidence type="ECO:0000256" key="1">
    <source>
        <dbReference type="ARBA" id="ARBA00001938"/>
    </source>
</evidence>
<dbReference type="InterPro" id="IPR000089">
    <property type="entry name" value="Biotin_lipoyl"/>
</dbReference>
<comment type="caution">
    <text evidence="14">The sequence shown here is derived from an EMBL/GenBank/DDBJ whole genome shotgun (WGS) entry which is preliminary data.</text>
</comment>
<evidence type="ECO:0000256" key="7">
    <source>
        <dbReference type="ARBA" id="ARBA00023315"/>
    </source>
</evidence>
<organism evidence="14 15">
    <name type="scientific">Sedimenticola selenatireducens</name>
    <dbReference type="NCBI Taxonomy" id="191960"/>
    <lineage>
        <taxon>Bacteria</taxon>
        <taxon>Pseudomonadati</taxon>
        <taxon>Pseudomonadota</taxon>
        <taxon>Gammaproteobacteria</taxon>
        <taxon>Chromatiales</taxon>
        <taxon>Sedimenticolaceae</taxon>
        <taxon>Sedimenticola</taxon>
    </lineage>
</organism>
<dbReference type="PANTHER" id="PTHR43178:SF2">
    <property type="entry name" value="DIHYDROLIPOYLLYSINE-RESIDUE ACETYLTRANSFERASE COMPONENT OF PYRUVATE DEHYDROGENASE COMPLEX"/>
    <property type="match status" value="1"/>
</dbReference>
<dbReference type="GO" id="GO:0004742">
    <property type="term" value="F:dihydrolipoyllysine-residue acetyltransferase activity"/>
    <property type="evidence" value="ECO:0007669"/>
    <property type="project" value="UniProtKB-EC"/>
</dbReference>
<feature type="domain" description="Lipoyl-binding" evidence="12">
    <location>
        <begin position="4"/>
        <end position="78"/>
    </location>
</feature>
<dbReference type="PROSITE" id="PS51826">
    <property type="entry name" value="PSBD"/>
    <property type="match status" value="1"/>
</dbReference>
<feature type="domain" description="Peripheral subunit-binding (PSBD)" evidence="13">
    <location>
        <begin position="171"/>
        <end position="208"/>
    </location>
</feature>
<dbReference type="PROSITE" id="PS00189">
    <property type="entry name" value="LIPOYL"/>
    <property type="match status" value="1"/>
</dbReference>
<evidence type="ECO:0000259" key="13">
    <source>
        <dbReference type="PROSITE" id="PS51826"/>
    </source>
</evidence>
<keyword evidence="6 10" id="KW-0450">Lipoyl</keyword>
<dbReference type="STRING" id="1111735.GCA_000428045_00527"/>
<dbReference type="Gene3D" id="2.40.50.100">
    <property type="match status" value="1"/>
</dbReference>
<dbReference type="Gene3D" id="3.30.559.10">
    <property type="entry name" value="Chloramphenicol acetyltransferase-like domain"/>
    <property type="match status" value="1"/>
</dbReference>
<evidence type="ECO:0000256" key="2">
    <source>
        <dbReference type="ARBA" id="ARBA00007317"/>
    </source>
</evidence>
<dbReference type="InterPro" id="IPR050743">
    <property type="entry name" value="2-oxoacid_DH_E2_comp"/>
</dbReference>
<dbReference type="InterPro" id="IPR001078">
    <property type="entry name" value="2-oxoacid_DH_actylTfrase"/>
</dbReference>
<comment type="cofactor">
    <cofactor evidence="1 10">
        <name>(R)-lipoate</name>
        <dbReference type="ChEBI" id="CHEBI:83088"/>
    </cofactor>
</comment>
<evidence type="ECO:0000256" key="9">
    <source>
        <dbReference type="ARBA" id="ARBA00048370"/>
    </source>
</evidence>
<dbReference type="EC" id="2.3.1.-" evidence="10"/>
<gene>
    <name evidence="14" type="ORF">C0630_05255</name>
</gene>
<dbReference type="Proteomes" id="UP000235015">
    <property type="component" value="Unassembled WGS sequence"/>
</dbReference>
<dbReference type="PANTHER" id="PTHR43178">
    <property type="entry name" value="DIHYDROLIPOAMIDE ACETYLTRANSFERASE COMPONENT OF PYRUVATE DEHYDROGENASE COMPLEX"/>
    <property type="match status" value="1"/>
</dbReference>
<dbReference type="GO" id="GO:0006086">
    <property type="term" value="P:pyruvate decarboxylation to acetyl-CoA"/>
    <property type="evidence" value="ECO:0007669"/>
    <property type="project" value="TreeGrafter"/>
</dbReference>
<evidence type="ECO:0000313" key="14">
    <source>
        <dbReference type="EMBL" id="PLX62619.1"/>
    </source>
</evidence>
<dbReference type="FunFam" id="2.40.50.100:FF:000009">
    <property type="entry name" value="Acetyltransferase component of pyruvate dehydrogenase complex"/>
    <property type="match status" value="1"/>
</dbReference>
<feature type="compositionally biased region" description="Basic and acidic residues" evidence="11">
    <location>
        <begin position="108"/>
        <end position="117"/>
    </location>
</feature>
<dbReference type="InterPro" id="IPR023213">
    <property type="entry name" value="CAT-like_dom_sf"/>
</dbReference>
<dbReference type="EMBL" id="PKUN01000004">
    <property type="protein sequence ID" value="PLX62619.1"/>
    <property type="molecule type" value="Genomic_DNA"/>
</dbReference>
<sequence>MASEIKELVPDIGDFSGVEVIEVLVSEGDRIQVEDSLVTLESDKATMEIPAAHAGVVKSVKVKVGDTISEGDLLLTLEAAESGESDQEKRAARDDQAGAADAEEDKQADESGGKDAPAHGSESSLEHAVEERDEEESPGEQKPPERLPGDKAQRQPPVRHAESDVPTGVAHASQSIRSFARELGVDLAQVTGTGRKGRITKPDVQNYIKQKLQASSPAVAAVGGLRLPAVPEIDFTQFGEVDVQPLSRIKKISGNHLTACWLNIPHVTQFDEADITGLEAFREEQKAVAAKQGIKLTFMPFLMKACVGCLKEMPDFNSSLSPDREKLIYKRFFNIGIAVDTPNGLMVPVIRDVDKKSIFELAVELAEVSGRARQGKLGPADLQGGCFSISSLGGIGGTAFTPIVNAPEVAILGVSRSSMKPVWNGKKFKPRLMLPLSLSYAHRVIDGAQAARFTVVLSDLLSDIRRLLL</sequence>
<accession>A0A2N6CZ30</accession>
<dbReference type="GO" id="GO:0005737">
    <property type="term" value="C:cytoplasm"/>
    <property type="evidence" value="ECO:0007669"/>
    <property type="project" value="TreeGrafter"/>
</dbReference>
<comment type="catalytic activity">
    <reaction evidence="9">
        <text>N(6)-[(R)-dihydrolipoyl]-L-lysyl-[protein] + acetyl-CoA = N(6)-[(R)-S(8)-acetyldihydrolipoyl]-L-lysyl-[protein] + CoA</text>
        <dbReference type="Rhea" id="RHEA:17017"/>
        <dbReference type="Rhea" id="RHEA-COMP:10475"/>
        <dbReference type="Rhea" id="RHEA-COMP:10478"/>
        <dbReference type="ChEBI" id="CHEBI:57287"/>
        <dbReference type="ChEBI" id="CHEBI:57288"/>
        <dbReference type="ChEBI" id="CHEBI:83100"/>
        <dbReference type="ChEBI" id="CHEBI:83111"/>
        <dbReference type="EC" id="2.3.1.12"/>
    </reaction>
</comment>
<dbReference type="InterPro" id="IPR036625">
    <property type="entry name" value="E3-bd_dom_sf"/>
</dbReference>
<reference evidence="14 15" key="1">
    <citation type="submission" date="2017-11" db="EMBL/GenBank/DDBJ databases">
        <title>Genome-resolved metagenomics identifies genetic mobility, metabolic interactions, and unexpected diversity in perchlorate-reducing communities.</title>
        <authorList>
            <person name="Barnum T.P."/>
            <person name="Figueroa I.A."/>
            <person name="Carlstrom C.I."/>
            <person name="Lucas L.N."/>
            <person name="Engelbrektson A.L."/>
            <person name="Coates J.D."/>
        </authorList>
    </citation>
    <scope>NUCLEOTIDE SEQUENCE [LARGE SCALE GENOMIC DNA]</scope>
    <source>
        <strain evidence="14">BM301</strain>
    </source>
</reference>
<evidence type="ECO:0000313" key="15">
    <source>
        <dbReference type="Proteomes" id="UP000235015"/>
    </source>
</evidence>
<evidence type="ECO:0000256" key="3">
    <source>
        <dbReference type="ARBA" id="ARBA00011484"/>
    </source>
</evidence>
<keyword evidence="5" id="KW-0677">Repeat</keyword>
<dbReference type="Pfam" id="PF00198">
    <property type="entry name" value="2-oxoacid_dh"/>
    <property type="match status" value="1"/>
</dbReference>
<dbReference type="InterPro" id="IPR003016">
    <property type="entry name" value="2-oxoA_DH_lipoyl-BS"/>
</dbReference>
<dbReference type="GO" id="GO:0031405">
    <property type="term" value="F:lipoic acid binding"/>
    <property type="evidence" value="ECO:0007669"/>
    <property type="project" value="TreeGrafter"/>
</dbReference>
<evidence type="ECO:0000256" key="8">
    <source>
        <dbReference type="ARBA" id="ARBA00025211"/>
    </source>
</evidence>
<evidence type="ECO:0000256" key="4">
    <source>
        <dbReference type="ARBA" id="ARBA00022679"/>
    </source>
</evidence>
<comment type="subunit">
    <text evidence="3">Forms a 24-polypeptide structural core with octahedral symmetry.</text>
</comment>
<feature type="compositionally biased region" description="Basic and acidic residues" evidence="11">
    <location>
        <begin position="142"/>
        <end position="163"/>
    </location>
</feature>
<dbReference type="Pfam" id="PF02817">
    <property type="entry name" value="E3_binding"/>
    <property type="match status" value="1"/>
</dbReference>
<dbReference type="AlphaFoldDB" id="A0A2N6CZ30"/>
<evidence type="ECO:0000259" key="12">
    <source>
        <dbReference type="PROSITE" id="PS50968"/>
    </source>
</evidence>
<dbReference type="RefSeq" id="WP_273438181.1">
    <property type="nucleotide sequence ID" value="NZ_PKUN01000004.1"/>
</dbReference>
<feature type="region of interest" description="Disordered" evidence="11">
    <location>
        <begin position="80"/>
        <end position="173"/>
    </location>
</feature>
<keyword evidence="4 10" id="KW-0808">Transferase</keyword>
<dbReference type="SUPFAM" id="SSF47005">
    <property type="entry name" value="Peripheral subunit-binding domain of 2-oxo acid dehydrogenase complex"/>
    <property type="match status" value="1"/>
</dbReference>
<dbReference type="SUPFAM" id="SSF52777">
    <property type="entry name" value="CoA-dependent acyltransferases"/>
    <property type="match status" value="1"/>
</dbReference>
<feature type="compositionally biased region" description="Basic and acidic residues" evidence="11">
    <location>
        <begin position="86"/>
        <end position="96"/>
    </location>
</feature>
<proteinExistence type="inferred from homology"/>
<dbReference type="PROSITE" id="PS50968">
    <property type="entry name" value="BIOTINYL_LIPOYL"/>
    <property type="match status" value="1"/>
</dbReference>
<comment type="similarity">
    <text evidence="2 10">Belongs to the 2-oxoacid dehydrogenase family.</text>
</comment>